<reference evidence="5 6" key="1">
    <citation type="submission" date="2020-07" db="EMBL/GenBank/DDBJ databases">
        <title>Genomic Encyclopedia of Type Strains, Phase IV (KMG-V): Genome sequencing to study the core and pangenomes of soil and plant-associated prokaryotes.</title>
        <authorList>
            <person name="Whitman W."/>
        </authorList>
    </citation>
    <scope>NUCLEOTIDE SEQUENCE [LARGE SCALE GENOMIC DNA]</scope>
    <source>
        <strain evidence="5 6">M8UP30</strain>
    </source>
</reference>
<evidence type="ECO:0000256" key="1">
    <source>
        <dbReference type="ARBA" id="ARBA00010688"/>
    </source>
</evidence>
<evidence type="ECO:0000313" key="6">
    <source>
        <dbReference type="Proteomes" id="UP000534186"/>
    </source>
</evidence>
<dbReference type="Gene3D" id="3.40.1190.20">
    <property type="match status" value="1"/>
</dbReference>
<comment type="similarity">
    <text evidence="1">Belongs to the carbohydrate kinase PfkB family.</text>
</comment>
<dbReference type="Proteomes" id="UP000534186">
    <property type="component" value="Unassembled WGS sequence"/>
</dbReference>
<evidence type="ECO:0000256" key="3">
    <source>
        <dbReference type="ARBA" id="ARBA00022777"/>
    </source>
</evidence>
<comment type="caution">
    <text evidence="5">The sequence shown here is derived from an EMBL/GenBank/DDBJ whole genome shotgun (WGS) entry which is preliminary data.</text>
</comment>
<dbReference type="AlphaFoldDB" id="A0A7Y9NNP1"/>
<keyword evidence="2 5" id="KW-0808">Transferase</keyword>
<dbReference type="InterPro" id="IPR029056">
    <property type="entry name" value="Ribokinase-like"/>
</dbReference>
<organism evidence="5 6">
    <name type="scientific">Tunturiibacter lichenicola</name>
    <dbReference type="NCBI Taxonomy" id="2051959"/>
    <lineage>
        <taxon>Bacteria</taxon>
        <taxon>Pseudomonadati</taxon>
        <taxon>Acidobacteriota</taxon>
        <taxon>Terriglobia</taxon>
        <taxon>Terriglobales</taxon>
        <taxon>Acidobacteriaceae</taxon>
        <taxon>Tunturiibacter</taxon>
    </lineage>
</organism>
<accession>A0A7Y9NNP1</accession>
<name>A0A7Y9NNP1_9BACT</name>
<dbReference type="PANTHER" id="PTHR43320">
    <property type="entry name" value="SUGAR KINASE"/>
    <property type="match status" value="1"/>
</dbReference>
<evidence type="ECO:0000313" key="5">
    <source>
        <dbReference type="EMBL" id="NYF52671.1"/>
    </source>
</evidence>
<keyword evidence="3 5" id="KW-0418">Kinase</keyword>
<proteinExistence type="inferred from homology"/>
<evidence type="ECO:0000259" key="4">
    <source>
        <dbReference type="Pfam" id="PF00294"/>
    </source>
</evidence>
<evidence type="ECO:0000256" key="2">
    <source>
        <dbReference type="ARBA" id="ARBA00022679"/>
    </source>
</evidence>
<feature type="domain" description="Carbohydrate kinase PfkB" evidence="4">
    <location>
        <begin position="20"/>
        <end position="346"/>
    </location>
</feature>
<dbReference type="InterPro" id="IPR052700">
    <property type="entry name" value="Carb_kinase_PfkB-like"/>
</dbReference>
<sequence>MSDTSAGLTIRIASECRWDLLSLGEVMLRFDPGEERIAGARNFRVWEGGGEYNVARGLRRCFGKRTSIVTALADNPVGRLLEDLMLQGGVDLSHLRWMEYDGVGREARNGIYFLERGFGLRGAMGMMDRGHTPISQMKVGQVDWDAIFGGEGVRWFHTGGVMCALSAEAPAVAREAMVAAKGHGVVVSYDCNYRPSLWKSAGGREGASDVNRLLAPFVDVMFGHEGDLAAVLGESSQGAPWHSFESYGEMAARVCGEFRNIKVIATTTRRPKTANRNDWAAFGYAEGKVYESIRFDDLEVFDRVGGGDSFAAGLIYGLLDAKGMQWALDCGVAHGALAMTTPGDSSMATLSEVERLMAGGAAGVQR</sequence>
<dbReference type="SUPFAM" id="SSF53613">
    <property type="entry name" value="Ribokinase-like"/>
    <property type="match status" value="1"/>
</dbReference>
<dbReference type="InterPro" id="IPR011611">
    <property type="entry name" value="PfkB_dom"/>
</dbReference>
<dbReference type="CDD" id="cd01166">
    <property type="entry name" value="KdgK"/>
    <property type="match status" value="1"/>
</dbReference>
<dbReference type="EC" id="2.7.1.45" evidence="5"/>
<dbReference type="Pfam" id="PF00294">
    <property type="entry name" value="PfkB"/>
    <property type="match status" value="1"/>
</dbReference>
<dbReference type="EMBL" id="JACCCV010000002">
    <property type="protein sequence ID" value="NYF52671.1"/>
    <property type="molecule type" value="Genomic_DNA"/>
</dbReference>
<protein>
    <submittedName>
        <fullName evidence="5">2-dehydro-3-deoxygluconokinase</fullName>
        <ecNumber evidence="5">2.7.1.45</ecNumber>
    </submittedName>
</protein>
<dbReference type="GO" id="GO:0008673">
    <property type="term" value="F:2-dehydro-3-deoxygluconokinase activity"/>
    <property type="evidence" value="ECO:0007669"/>
    <property type="project" value="UniProtKB-EC"/>
</dbReference>
<gene>
    <name evidence="5" type="ORF">HDF12_003070</name>
</gene>
<dbReference type="PANTHER" id="PTHR43320:SF2">
    <property type="entry name" value="2-DEHYDRO-3-DEOXYGLUCONOKINASE_2-DEHYDRO-3-DEOXYGALACTONOKINASE"/>
    <property type="match status" value="1"/>
</dbReference>